<evidence type="ECO:0008006" key="4">
    <source>
        <dbReference type="Google" id="ProtNLM"/>
    </source>
</evidence>
<keyword evidence="1" id="KW-0732">Signal</keyword>
<organism evidence="2 3">
    <name type="scientific">Actinomadura chibensis</name>
    <dbReference type="NCBI Taxonomy" id="392828"/>
    <lineage>
        <taxon>Bacteria</taxon>
        <taxon>Bacillati</taxon>
        <taxon>Actinomycetota</taxon>
        <taxon>Actinomycetes</taxon>
        <taxon>Streptosporangiales</taxon>
        <taxon>Thermomonosporaceae</taxon>
        <taxon>Actinomadura</taxon>
    </lineage>
</organism>
<comment type="caution">
    <text evidence="2">The sequence shown here is derived from an EMBL/GenBank/DDBJ whole genome shotgun (WGS) entry which is preliminary data.</text>
</comment>
<protein>
    <recommendedName>
        <fullName evidence="4">DUF3466 family protein</fullName>
    </recommendedName>
</protein>
<evidence type="ECO:0000313" key="3">
    <source>
        <dbReference type="Proteomes" id="UP000323380"/>
    </source>
</evidence>
<reference evidence="2 3" key="1">
    <citation type="submission" date="2019-08" db="EMBL/GenBank/DDBJ databases">
        <title>Actinomadura sp. nov. CYP1-5 isolated from mountain soil.</title>
        <authorList>
            <person name="Songsumanus A."/>
            <person name="Kuncharoen N."/>
            <person name="Kudo T."/>
            <person name="Yuki M."/>
            <person name="Igarashi Y."/>
            <person name="Tanasupawat S."/>
        </authorList>
    </citation>
    <scope>NUCLEOTIDE SEQUENCE [LARGE SCALE GENOMIC DNA]</scope>
    <source>
        <strain evidence="2 3">JCM 14158</strain>
    </source>
</reference>
<evidence type="ECO:0000313" key="2">
    <source>
        <dbReference type="EMBL" id="TYB48940.1"/>
    </source>
</evidence>
<sequence length="367" mass="37123">MTRKTFRARAAVVAGTAALAVAGTGAVAPARAAVPHYTLTVGPAAAQRYTDINDRGDIIGVGQQPGAQNGQAFVIKAGTSTPQFLSTPSDPGNTRQYTEPLAINNNGVTVGDTYLTPTTGPVLNVHRPTRWDGPGATGVDLGVDPDRSFFDVRATGINDSGLIVGKTLQADDHTDAWTVNGTTITRLPPLPGGTEARANGVNDNGVVVGAAIAADKATIPAVEWVNGQIRSLGILPGGTYAEARAVNSSGVAVGQSTVTTGKELGLSHAVVFSGGDVTDLNVPGTGRGDTVANAVNDDGTIVGQAVATGFVYQNGVATDLSTLIPAGTGFHILTATGINNHGDIVGLATKTANGTGTRYPVLLTPTE</sequence>
<feature type="signal peptide" evidence="1">
    <location>
        <begin position="1"/>
        <end position="32"/>
    </location>
</feature>
<accession>A0A5D0NWB3</accession>
<name>A0A5D0NWB3_9ACTN</name>
<dbReference type="STRING" id="1220554.GCA_001552135_07856"/>
<dbReference type="AlphaFoldDB" id="A0A5D0NWB3"/>
<proteinExistence type="predicted"/>
<dbReference type="EMBL" id="VSFG01000001">
    <property type="protein sequence ID" value="TYB48940.1"/>
    <property type="molecule type" value="Genomic_DNA"/>
</dbReference>
<feature type="chain" id="PRO_5022752391" description="DUF3466 family protein" evidence="1">
    <location>
        <begin position="33"/>
        <end position="367"/>
    </location>
</feature>
<evidence type="ECO:0000256" key="1">
    <source>
        <dbReference type="SAM" id="SignalP"/>
    </source>
</evidence>
<dbReference type="Proteomes" id="UP000323380">
    <property type="component" value="Unassembled WGS sequence"/>
</dbReference>
<dbReference type="RefSeq" id="WP_148344130.1">
    <property type="nucleotide sequence ID" value="NZ_VSFG01000001.1"/>
</dbReference>
<keyword evidence="3" id="KW-1185">Reference proteome</keyword>
<gene>
    <name evidence="2" type="ORF">FXF69_07260</name>
</gene>